<feature type="domain" description="Pseudouridine synthase RsuA/RluA-like" evidence="2">
    <location>
        <begin position="168"/>
        <end position="342"/>
    </location>
</feature>
<proteinExistence type="predicted"/>
<dbReference type="PROSITE" id="PS01129">
    <property type="entry name" value="PSI_RLU"/>
    <property type="match status" value="1"/>
</dbReference>
<organism evidence="3 4">
    <name type="scientific">Babesia ovis</name>
    <dbReference type="NCBI Taxonomy" id="5869"/>
    <lineage>
        <taxon>Eukaryota</taxon>
        <taxon>Sar</taxon>
        <taxon>Alveolata</taxon>
        <taxon>Apicomplexa</taxon>
        <taxon>Aconoidasida</taxon>
        <taxon>Piroplasmida</taxon>
        <taxon>Babesiidae</taxon>
        <taxon>Babesia</taxon>
    </lineage>
</organism>
<feature type="compositionally biased region" description="Basic and acidic residues" evidence="1">
    <location>
        <begin position="1"/>
        <end position="17"/>
    </location>
</feature>
<reference evidence="3" key="1">
    <citation type="submission" date="2019-12" db="EMBL/GenBank/DDBJ databases">
        <title>Genome sequence of Babesia ovis.</title>
        <authorList>
            <person name="Yamagishi J."/>
            <person name="Sevinc F."/>
            <person name="Xuan X."/>
        </authorList>
    </citation>
    <scope>NUCLEOTIDE SEQUENCE</scope>
    <source>
        <strain evidence="3">Selcuk</strain>
    </source>
</reference>
<dbReference type="Pfam" id="PF00849">
    <property type="entry name" value="PseudoU_synth_2"/>
    <property type="match status" value="1"/>
</dbReference>
<dbReference type="EMBL" id="BLIY01000017">
    <property type="protein sequence ID" value="GFE55214.1"/>
    <property type="molecule type" value="Genomic_DNA"/>
</dbReference>
<dbReference type="SUPFAM" id="SSF55120">
    <property type="entry name" value="Pseudouridine synthase"/>
    <property type="match status" value="1"/>
</dbReference>
<evidence type="ECO:0000313" key="4">
    <source>
        <dbReference type="Proteomes" id="UP001057455"/>
    </source>
</evidence>
<dbReference type="OrthoDB" id="424794at2759"/>
<evidence type="ECO:0000259" key="2">
    <source>
        <dbReference type="Pfam" id="PF00849"/>
    </source>
</evidence>
<dbReference type="GO" id="GO:0003723">
    <property type="term" value="F:RNA binding"/>
    <property type="evidence" value="ECO:0007669"/>
    <property type="project" value="InterPro"/>
</dbReference>
<dbReference type="InterPro" id="IPR050188">
    <property type="entry name" value="RluA_PseudoU_synthase"/>
</dbReference>
<dbReference type="InterPro" id="IPR020103">
    <property type="entry name" value="PsdUridine_synth_cat_dom_sf"/>
</dbReference>
<keyword evidence="4" id="KW-1185">Reference proteome</keyword>
<dbReference type="PANTHER" id="PTHR21600:SF40">
    <property type="entry name" value="PSEUDOURIDYLATE SYNTHASE RPUSD2"/>
    <property type="match status" value="1"/>
</dbReference>
<dbReference type="InterPro" id="IPR006224">
    <property type="entry name" value="PsdUridine_synth_RluA-like_CS"/>
</dbReference>
<dbReference type="Proteomes" id="UP001057455">
    <property type="component" value="Unassembled WGS sequence"/>
</dbReference>
<dbReference type="InterPro" id="IPR006145">
    <property type="entry name" value="PsdUridine_synth_RsuA/RluA"/>
</dbReference>
<dbReference type="GO" id="GO:0000455">
    <property type="term" value="P:enzyme-directed rRNA pseudouridine synthesis"/>
    <property type="evidence" value="ECO:0007669"/>
    <property type="project" value="TreeGrafter"/>
</dbReference>
<protein>
    <submittedName>
        <fullName evidence="3">RNA pseudouridylate synthase family protein</fullName>
    </submittedName>
</protein>
<feature type="region of interest" description="Disordered" evidence="1">
    <location>
        <begin position="1"/>
        <end position="22"/>
    </location>
</feature>
<dbReference type="GO" id="GO:0009982">
    <property type="term" value="F:pseudouridine synthase activity"/>
    <property type="evidence" value="ECO:0007669"/>
    <property type="project" value="InterPro"/>
</dbReference>
<dbReference type="PANTHER" id="PTHR21600">
    <property type="entry name" value="MITOCHONDRIAL RNA PSEUDOURIDINE SYNTHASE"/>
    <property type="match status" value="1"/>
</dbReference>
<sequence length="471" mass="53898">MRSSGRTEESHSAIRDASKKRKVGCNAADTAIENGSVTHRDNDDINKDETSKIVHRPHVIYHFKEGFRIVLPYEHIYESYTKGRWFNRRLYDVLTAEFAAFSDDYIRHACARGLIKVFDLLGNDLYPEPGEHVLEHICRPNQRIWHLALVHEQMALDAKVRVLHEDEDYIAVSKPCSLPVYHTGTYYFNTLIEVLKSEVLIENNIQLYPVHRLDKLTSGVIILAKNSKAASAFCEGIRNNRIRKVYVARVRGDFSRVLDEHDHITLDDGVGSPNGRVACCRGFMRAVSYKLSIHEFTLDETKKDLKTAETRFRMLAYNSALDESLLLCYPVTGRTHQIRAHLKFLGHPISNDKCYNDGQLSSSVEYFKHLPRVHWEVNEQGHWRLPEIDFVSPEPAHLTHGDSEFHIGLNKAVEGIDVSPTGIFLHALRYIWDDKLSVCDNAPEWVKDFGIDTHDVSLGSLNLWVEPDGSQ</sequence>
<accession>A0A9W5WVT7</accession>
<name>A0A9W5WVT7_BABOV</name>
<evidence type="ECO:0000313" key="3">
    <source>
        <dbReference type="EMBL" id="GFE55214.1"/>
    </source>
</evidence>
<comment type="caution">
    <text evidence="3">The sequence shown here is derived from an EMBL/GenBank/DDBJ whole genome shotgun (WGS) entry which is preliminary data.</text>
</comment>
<gene>
    <name evidence="3" type="ORF">BaOVIS_026180</name>
</gene>
<dbReference type="Gene3D" id="3.30.2350.10">
    <property type="entry name" value="Pseudouridine synthase"/>
    <property type="match status" value="1"/>
</dbReference>
<dbReference type="AlphaFoldDB" id="A0A9W5WVT7"/>
<evidence type="ECO:0000256" key="1">
    <source>
        <dbReference type="SAM" id="MobiDB-lite"/>
    </source>
</evidence>